<feature type="domain" description="AB hydrolase-1" evidence="2">
    <location>
        <begin position="789"/>
        <end position="883"/>
    </location>
</feature>
<evidence type="ECO:0000256" key="1">
    <source>
        <dbReference type="SAM" id="MobiDB-lite"/>
    </source>
</evidence>
<feature type="region of interest" description="Disordered" evidence="1">
    <location>
        <begin position="282"/>
        <end position="304"/>
    </location>
</feature>
<dbReference type="InterPro" id="IPR029058">
    <property type="entry name" value="AB_hydrolase_fold"/>
</dbReference>
<organism evidence="3 4">
    <name type="scientific">Lentinula edodes</name>
    <name type="common">Shiitake mushroom</name>
    <name type="synonym">Lentinus edodes</name>
    <dbReference type="NCBI Taxonomy" id="5353"/>
    <lineage>
        <taxon>Eukaryota</taxon>
        <taxon>Fungi</taxon>
        <taxon>Dikarya</taxon>
        <taxon>Basidiomycota</taxon>
        <taxon>Agaricomycotina</taxon>
        <taxon>Agaricomycetes</taxon>
        <taxon>Agaricomycetidae</taxon>
        <taxon>Agaricales</taxon>
        <taxon>Marasmiineae</taxon>
        <taxon>Omphalotaceae</taxon>
        <taxon>Lentinula</taxon>
    </lineage>
</organism>
<dbReference type="PANTHER" id="PTHR43798">
    <property type="entry name" value="MONOACYLGLYCEROL LIPASE"/>
    <property type="match status" value="1"/>
</dbReference>
<evidence type="ECO:0000259" key="2">
    <source>
        <dbReference type="Pfam" id="PF00561"/>
    </source>
</evidence>
<reference evidence="3 4" key="2">
    <citation type="submission" date="2017-02" db="EMBL/GenBank/DDBJ databases">
        <title>A genome survey and senescence transcriptome analysis in Lentinula edodes.</title>
        <authorList>
            <person name="Sakamoto Y."/>
            <person name="Nakade K."/>
            <person name="Sato S."/>
            <person name="Yoshida Y."/>
            <person name="Miyazaki K."/>
            <person name="Natsume S."/>
            <person name="Konno N."/>
        </authorList>
    </citation>
    <scope>NUCLEOTIDE SEQUENCE [LARGE SCALE GENOMIC DNA]</scope>
    <source>
        <strain evidence="3 4">NBRC 111202</strain>
    </source>
</reference>
<dbReference type="InterPro" id="IPR050266">
    <property type="entry name" value="AB_hydrolase_sf"/>
</dbReference>
<comment type="caution">
    <text evidence="3">The sequence shown here is derived from an EMBL/GenBank/DDBJ whole genome shotgun (WGS) entry which is preliminary data.</text>
</comment>
<evidence type="ECO:0000313" key="4">
    <source>
        <dbReference type="Proteomes" id="UP000188533"/>
    </source>
</evidence>
<sequence>MIAHEFCSQVALSQIWFSPEVNHYQSLRPHKPLFVGSIFVRKQLGILQLVVLDSNLRLVIRTSRAILLANTTTAFSSFSAPWRKPKVETLATPSTAPLSVDELIQSLIPPAVPGLTNARALAILAALCNSDAPAPLQAAGFDILSAYWENGEAKSLELADRMSYFSLFTGQAATAWTTELWEPKFKALRAITKFGIEILGIEVQFFSVIKSWIMNAFEHLFVLDPNERAERAERERSIEILSAFLNSVIDKPEVMARITEEEFAGVLEFYGSMVDRCIDVPSRPTSPASAPETRPSFTHHRQQSSISITSLPSPTFSGPPLLIPQPAVKQPVDIAVSLYITHLTKQLKQLPPTTLDVILPLLFRALASCASPLARLTVTSTRNTGKRSFVEDRISETLNSLFAGPYASTCLRVLQRNLYPSPKINDNTLPKEVQMAIQTSFGALRSLREYIRRTLSTRLARAYISKESAIGYSHSGAPTHLDLSRDMLERAWPKIETSTTSFSSTNGNGWDAARFRKPLSGSTRAWVEFKYTNQSALESGGDTNAIGNSETENLNDTWVKEGKERILEEIAGILKDVIHEIESRDEDNIRLDEEEARTVGETLFQLSGYVLLLTNADGTPYLMPLSQPSSAASPFIWSLCFLLALDHTMTLNPPLSTTLLHISSHLFDSDTAKLPQIMREELSPTTPECVDKEGGDEGIGVYLRRCEGFKGMIFWIMWIITTILNGCLKLFATLPSSLLLFLFPSVAYRKMSATTTMKVPHLGGITAGYRMSGDKYDATKPTSVLINSMCTTVSLFDEMFANTRLRDTMNLLAIEPLGHGATSCPSEHFTYWDSAIMALQVLEYLGIDRAFALGASQGGWIVVRMALLAPDRILGLMPTGTSMDSESEDSRSKGAWNPKPLLIPFVEKWCSMTPTPDFVIDDVWCGMVADLGFPKTFSEKQLQFWNSTLKSVYNGDKGRKKVKGALVCLLERDGLLLRIRDIKCPVYWLQGTQDIPFGVILAKEQIRLFTSSEEARLDIIEGGSHYLNASNPIEVADKLLELVKSYTQV</sequence>
<name>A0A1Q3DZQ3_LENED</name>
<keyword evidence="4" id="KW-1185">Reference proteome</keyword>
<dbReference type="GO" id="GO:0046464">
    <property type="term" value="P:acylglycerol catabolic process"/>
    <property type="evidence" value="ECO:0007669"/>
    <property type="project" value="TreeGrafter"/>
</dbReference>
<dbReference type="GO" id="GO:0016020">
    <property type="term" value="C:membrane"/>
    <property type="evidence" value="ECO:0007669"/>
    <property type="project" value="TreeGrafter"/>
</dbReference>
<dbReference type="Pfam" id="PF00561">
    <property type="entry name" value="Abhydrolase_1"/>
    <property type="match status" value="1"/>
</dbReference>
<accession>A0A1Q3DZQ3</accession>
<gene>
    <name evidence="3" type="ORF">LENED_001937</name>
</gene>
<dbReference type="Proteomes" id="UP000188533">
    <property type="component" value="Unassembled WGS sequence"/>
</dbReference>
<dbReference type="PANTHER" id="PTHR43798:SF33">
    <property type="entry name" value="HYDROLASE, PUTATIVE (AFU_ORTHOLOGUE AFUA_2G14860)-RELATED"/>
    <property type="match status" value="1"/>
</dbReference>
<reference evidence="3 4" key="1">
    <citation type="submission" date="2016-08" db="EMBL/GenBank/DDBJ databases">
        <authorList>
            <consortium name="Lentinula edodes genome sequencing consortium"/>
            <person name="Sakamoto Y."/>
            <person name="Nakade K."/>
            <person name="Sato S."/>
            <person name="Yoshida Y."/>
            <person name="Miyazaki K."/>
            <person name="Natsume S."/>
            <person name="Konno N."/>
        </authorList>
    </citation>
    <scope>NUCLEOTIDE SEQUENCE [LARGE SCALE GENOMIC DNA]</scope>
    <source>
        <strain evidence="3 4">NBRC 111202</strain>
    </source>
</reference>
<dbReference type="InterPro" id="IPR000073">
    <property type="entry name" value="AB_hydrolase_1"/>
</dbReference>
<evidence type="ECO:0000313" key="3">
    <source>
        <dbReference type="EMBL" id="GAW00420.1"/>
    </source>
</evidence>
<protein>
    <submittedName>
        <fullName evidence="3">Alpha beta</fullName>
    </submittedName>
</protein>
<dbReference type="EMBL" id="BDGU01000030">
    <property type="protein sequence ID" value="GAW00420.1"/>
    <property type="molecule type" value="Genomic_DNA"/>
</dbReference>
<dbReference type="STRING" id="5353.A0A1Q3DZQ3"/>
<proteinExistence type="predicted"/>
<dbReference type="Gene3D" id="3.40.50.1820">
    <property type="entry name" value="alpha/beta hydrolase"/>
    <property type="match status" value="1"/>
</dbReference>
<dbReference type="GO" id="GO:0047372">
    <property type="term" value="F:monoacylglycerol lipase activity"/>
    <property type="evidence" value="ECO:0007669"/>
    <property type="project" value="TreeGrafter"/>
</dbReference>
<dbReference type="SUPFAM" id="SSF53474">
    <property type="entry name" value="alpha/beta-Hydrolases"/>
    <property type="match status" value="1"/>
</dbReference>
<dbReference type="AlphaFoldDB" id="A0A1Q3DZQ3"/>